<comment type="caution">
    <text evidence="1">The sequence shown here is derived from an EMBL/GenBank/DDBJ whole genome shotgun (WGS) entry which is preliminary data.</text>
</comment>
<name>X1GGH4_9ZZZZ</name>
<sequence>MLEGYYCLKCKKFVLTSLGLFQHPHLGNKTCLYCRRCGGMVYLKEQEV</sequence>
<accession>X1GGH4</accession>
<gene>
    <name evidence="1" type="ORF">S03H2_13920</name>
</gene>
<proteinExistence type="predicted"/>
<protein>
    <submittedName>
        <fullName evidence="1">Uncharacterized protein</fullName>
    </submittedName>
</protein>
<reference evidence="1" key="1">
    <citation type="journal article" date="2014" name="Front. Microbiol.">
        <title>High frequency of phylogenetically diverse reductive dehalogenase-homologous genes in deep subseafloor sedimentary metagenomes.</title>
        <authorList>
            <person name="Kawai M."/>
            <person name="Futagami T."/>
            <person name="Toyoda A."/>
            <person name="Takaki Y."/>
            <person name="Nishi S."/>
            <person name="Hori S."/>
            <person name="Arai W."/>
            <person name="Tsubouchi T."/>
            <person name="Morono Y."/>
            <person name="Uchiyama I."/>
            <person name="Ito T."/>
            <person name="Fujiyama A."/>
            <person name="Inagaki F."/>
            <person name="Takami H."/>
        </authorList>
    </citation>
    <scope>NUCLEOTIDE SEQUENCE</scope>
    <source>
        <strain evidence="1">Expedition CK06-06</strain>
    </source>
</reference>
<dbReference type="EMBL" id="BARU01007059">
    <property type="protein sequence ID" value="GAH40714.1"/>
    <property type="molecule type" value="Genomic_DNA"/>
</dbReference>
<evidence type="ECO:0000313" key="1">
    <source>
        <dbReference type="EMBL" id="GAH40714.1"/>
    </source>
</evidence>
<dbReference type="AlphaFoldDB" id="X1GGH4"/>
<organism evidence="1">
    <name type="scientific">marine sediment metagenome</name>
    <dbReference type="NCBI Taxonomy" id="412755"/>
    <lineage>
        <taxon>unclassified sequences</taxon>
        <taxon>metagenomes</taxon>
        <taxon>ecological metagenomes</taxon>
    </lineage>
</organism>